<dbReference type="EMBL" id="QETA01000001">
    <property type="protein sequence ID" value="PWF24717.1"/>
    <property type="molecule type" value="Genomic_DNA"/>
</dbReference>
<proteinExistence type="predicted"/>
<reference evidence="3" key="1">
    <citation type="submission" date="2018-05" db="EMBL/GenBank/DDBJ databases">
        <authorList>
            <person name="Li Y."/>
        </authorList>
    </citation>
    <scope>NUCLEOTIDE SEQUENCE [LARGE SCALE GENOMIC DNA]</scope>
    <source>
        <strain evidence="3">3d-2-2</strain>
    </source>
</reference>
<dbReference type="Proteomes" id="UP000245212">
    <property type="component" value="Unassembled WGS sequence"/>
</dbReference>
<dbReference type="AlphaFoldDB" id="A0A2V1K589"/>
<protein>
    <submittedName>
        <fullName evidence="2">VOC family protein</fullName>
    </submittedName>
</protein>
<dbReference type="Gene3D" id="3.10.180.10">
    <property type="entry name" value="2,3-Dihydroxybiphenyl 1,2-Dioxygenase, domain 1"/>
    <property type="match status" value="1"/>
</dbReference>
<dbReference type="SUPFAM" id="SSF54593">
    <property type="entry name" value="Glyoxalase/Bleomycin resistance protein/Dihydroxybiphenyl dioxygenase"/>
    <property type="match status" value="1"/>
</dbReference>
<evidence type="ECO:0000313" key="2">
    <source>
        <dbReference type="EMBL" id="PWF24717.1"/>
    </source>
</evidence>
<dbReference type="InterPro" id="IPR029068">
    <property type="entry name" value="Glyas_Bleomycin-R_OHBP_Dase"/>
</dbReference>
<comment type="caution">
    <text evidence="2">The sequence shown here is derived from an EMBL/GenBank/DDBJ whole genome shotgun (WGS) entry which is preliminary data.</text>
</comment>
<dbReference type="PANTHER" id="PTHR40265">
    <property type="entry name" value="BLL2707 PROTEIN"/>
    <property type="match status" value="1"/>
</dbReference>
<dbReference type="PANTHER" id="PTHR40265:SF1">
    <property type="entry name" value="GLYOXALASE-LIKE DOMAIN-CONTAINING PROTEIN"/>
    <property type="match status" value="1"/>
</dbReference>
<organism evidence="2 3">
    <name type="scientific">Corticimicrobacter populi</name>
    <dbReference type="NCBI Taxonomy" id="2175229"/>
    <lineage>
        <taxon>Bacteria</taxon>
        <taxon>Pseudomonadati</taxon>
        <taxon>Pseudomonadota</taxon>
        <taxon>Betaproteobacteria</taxon>
        <taxon>Burkholderiales</taxon>
        <taxon>Alcaligenaceae</taxon>
        <taxon>Corticimicrobacter</taxon>
    </lineage>
</organism>
<sequence>MSLKFPLIDHVLVNVNDQLDEAARQYARLGFTLTPRGHHSLGSSNHLAIFENDYLELLGYEPQNAGRVAGVWGTQQGLAGLIFKTDDADALVAPLQARGVGLMSEAPQAFHRPVELTDGTLRDARFRTLHLDLATTPSGRIFFCQHLDPDLVWHAPWQQHANGVYAVKRVVIASQDPQAASAVLARVFETSELEPIEGGLRLRTGQASVEFLTLARARAIFGTEIELGPDGADRKVGLELQTRSLQDAARVLETNGVPFERQSDGILVPASQASGVALLLVE</sequence>
<dbReference type="Pfam" id="PF13468">
    <property type="entry name" value="Glyoxalase_3"/>
    <property type="match status" value="1"/>
</dbReference>
<evidence type="ECO:0000313" key="3">
    <source>
        <dbReference type="Proteomes" id="UP000245212"/>
    </source>
</evidence>
<dbReference type="RefSeq" id="WP_109060122.1">
    <property type="nucleotide sequence ID" value="NZ_QETA01000001.1"/>
</dbReference>
<name>A0A2V1K589_9BURK</name>
<gene>
    <name evidence="2" type="ORF">DD235_00530</name>
</gene>
<feature type="domain" description="Glyoxalase-like" evidence="1">
    <location>
        <begin position="8"/>
        <end position="187"/>
    </location>
</feature>
<accession>A0A2V1K589</accession>
<dbReference type="InterPro" id="IPR025870">
    <property type="entry name" value="Glyoxalase-like_dom"/>
</dbReference>
<keyword evidence="3" id="KW-1185">Reference proteome</keyword>
<evidence type="ECO:0000259" key="1">
    <source>
        <dbReference type="Pfam" id="PF13468"/>
    </source>
</evidence>